<dbReference type="PROSITE" id="PS50893">
    <property type="entry name" value="ABC_TRANSPORTER_2"/>
    <property type="match status" value="1"/>
</dbReference>
<evidence type="ECO:0000313" key="6">
    <source>
        <dbReference type="EMBL" id="GGB44868.1"/>
    </source>
</evidence>
<sequence length="262" mass="28390">MSDDPLLRCSDVVVTFQQKQTRTTLTAVKSASLEVGRGQIVGLVGESGSGKSTLARAVVGLQRIDSGSIVFDGKPFAARRRRADRRGVQMVFQDPYGSLDPRMTISGTLTEMIRRHTALRGSAVDKRCHELMDMVRLPSSLLTSRPAGMSGGQRQRVAIARALSISPKLLVADEPVAALDVSVQAGIVNLLADLREEVGLSILFISHDLSIVRTLCDRVNVIYRGEIVEEQPCAELFAAPRDEYTKTLLAAIPRIGGPRAGR</sequence>
<protein>
    <recommendedName>
        <fullName evidence="5">ABC transporter domain-containing protein</fullName>
    </recommendedName>
</protein>
<evidence type="ECO:0000259" key="5">
    <source>
        <dbReference type="PROSITE" id="PS50893"/>
    </source>
</evidence>
<dbReference type="PANTHER" id="PTHR43776:SF7">
    <property type="entry name" value="D,D-DIPEPTIDE TRANSPORT ATP-BINDING PROTEIN DDPF-RELATED"/>
    <property type="match status" value="1"/>
</dbReference>
<dbReference type="GO" id="GO:0016887">
    <property type="term" value="F:ATP hydrolysis activity"/>
    <property type="evidence" value="ECO:0007669"/>
    <property type="project" value="InterPro"/>
</dbReference>
<name>A0A916TI13_9MICO</name>
<dbReference type="SUPFAM" id="SSF52540">
    <property type="entry name" value="P-loop containing nucleoside triphosphate hydrolases"/>
    <property type="match status" value="1"/>
</dbReference>
<keyword evidence="4" id="KW-0067">ATP-binding</keyword>
<evidence type="ECO:0000313" key="7">
    <source>
        <dbReference type="Proteomes" id="UP000636793"/>
    </source>
</evidence>
<dbReference type="PROSITE" id="PS00211">
    <property type="entry name" value="ABC_TRANSPORTER_1"/>
    <property type="match status" value="1"/>
</dbReference>
<dbReference type="Gene3D" id="3.40.50.300">
    <property type="entry name" value="P-loop containing nucleotide triphosphate hydrolases"/>
    <property type="match status" value="1"/>
</dbReference>
<dbReference type="GO" id="GO:0005524">
    <property type="term" value="F:ATP binding"/>
    <property type="evidence" value="ECO:0007669"/>
    <property type="project" value="UniProtKB-KW"/>
</dbReference>
<accession>A0A916TI13</accession>
<dbReference type="CDD" id="cd03257">
    <property type="entry name" value="ABC_NikE_OppD_transporters"/>
    <property type="match status" value="1"/>
</dbReference>
<dbReference type="InterPro" id="IPR003593">
    <property type="entry name" value="AAA+_ATPase"/>
</dbReference>
<dbReference type="InterPro" id="IPR027417">
    <property type="entry name" value="P-loop_NTPase"/>
</dbReference>
<dbReference type="InterPro" id="IPR017871">
    <property type="entry name" value="ABC_transporter-like_CS"/>
</dbReference>
<dbReference type="AlphaFoldDB" id="A0A916TI13"/>
<keyword evidence="2" id="KW-0813">Transport</keyword>
<keyword evidence="7" id="KW-1185">Reference proteome</keyword>
<dbReference type="InterPro" id="IPR050319">
    <property type="entry name" value="ABC_transp_ATP-bind"/>
</dbReference>
<evidence type="ECO:0000256" key="4">
    <source>
        <dbReference type="ARBA" id="ARBA00022840"/>
    </source>
</evidence>
<dbReference type="Pfam" id="PF00005">
    <property type="entry name" value="ABC_tran"/>
    <property type="match status" value="1"/>
</dbReference>
<comment type="caution">
    <text evidence="6">The sequence shown here is derived from an EMBL/GenBank/DDBJ whole genome shotgun (WGS) entry which is preliminary data.</text>
</comment>
<feature type="domain" description="ABC transporter" evidence="5">
    <location>
        <begin position="7"/>
        <end position="249"/>
    </location>
</feature>
<comment type="similarity">
    <text evidence="1">Belongs to the ABC transporter superfamily.</text>
</comment>
<gene>
    <name evidence="6" type="ORF">GCM10011492_39960</name>
</gene>
<dbReference type="SMART" id="SM00382">
    <property type="entry name" value="AAA"/>
    <property type="match status" value="1"/>
</dbReference>
<dbReference type="Proteomes" id="UP000636793">
    <property type="component" value="Unassembled WGS sequence"/>
</dbReference>
<organism evidence="6 7">
    <name type="scientific">Flexivirga endophytica</name>
    <dbReference type="NCBI Taxonomy" id="1849103"/>
    <lineage>
        <taxon>Bacteria</taxon>
        <taxon>Bacillati</taxon>
        <taxon>Actinomycetota</taxon>
        <taxon>Actinomycetes</taxon>
        <taxon>Micrococcales</taxon>
        <taxon>Dermacoccaceae</taxon>
        <taxon>Flexivirga</taxon>
    </lineage>
</organism>
<reference evidence="6" key="1">
    <citation type="journal article" date="2014" name="Int. J. Syst. Evol. Microbiol.">
        <title>Complete genome sequence of Corynebacterium casei LMG S-19264T (=DSM 44701T), isolated from a smear-ripened cheese.</title>
        <authorList>
            <consortium name="US DOE Joint Genome Institute (JGI-PGF)"/>
            <person name="Walter F."/>
            <person name="Albersmeier A."/>
            <person name="Kalinowski J."/>
            <person name="Ruckert C."/>
        </authorList>
    </citation>
    <scope>NUCLEOTIDE SEQUENCE</scope>
    <source>
        <strain evidence="6">CGMCC 1.15085</strain>
    </source>
</reference>
<proteinExistence type="inferred from homology"/>
<dbReference type="RefSeq" id="WP_188838842.1">
    <property type="nucleotide sequence ID" value="NZ_BMHI01000007.1"/>
</dbReference>
<dbReference type="GO" id="GO:0055085">
    <property type="term" value="P:transmembrane transport"/>
    <property type="evidence" value="ECO:0007669"/>
    <property type="project" value="UniProtKB-ARBA"/>
</dbReference>
<evidence type="ECO:0000256" key="2">
    <source>
        <dbReference type="ARBA" id="ARBA00022448"/>
    </source>
</evidence>
<dbReference type="InterPro" id="IPR003439">
    <property type="entry name" value="ABC_transporter-like_ATP-bd"/>
</dbReference>
<reference evidence="6" key="2">
    <citation type="submission" date="2020-09" db="EMBL/GenBank/DDBJ databases">
        <authorList>
            <person name="Sun Q."/>
            <person name="Zhou Y."/>
        </authorList>
    </citation>
    <scope>NUCLEOTIDE SEQUENCE</scope>
    <source>
        <strain evidence="6">CGMCC 1.15085</strain>
    </source>
</reference>
<evidence type="ECO:0000256" key="3">
    <source>
        <dbReference type="ARBA" id="ARBA00022741"/>
    </source>
</evidence>
<evidence type="ECO:0000256" key="1">
    <source>
        <dbReference type="ARBA" id="ARBA00005417"/>
    </source>
</evidence>
<keyword evidence="3" id="KW-0547">Nucleotide-binding</keyword>
<dbReference type="EMBL" id="BMHI01000007">
    <property type="protein sequence ID" value="GGB44868.1"/>
    <property type="molecule type" value="Genomic_DNA"/>
</dbReference>
<dbReference type="PANTHER" id="PTHR43776">
    <property type="entry name" value="TRANSPORT ATP-BINDING PROTEIN"/>
    <property type="match status" value="1"/>
</dbReference>